<evidence type="ECO:0000256" key="1">
    <source>
        <dbReference type="SAM" id="MobiDB-lite"/>
    </source>
</evidence>
<evidence type="ECO:0000313" key="2">
    <source>
        <dbReference type="EMBL" id="KAF2634823.1"/>
    </source>
</evidence>
<evidence type="ECO:0000313" key="3">
    <source>
        <dbReference type="Proteomes" id="UP000799753"/>
    </source>
</evidence>
<keyword evidence="3" id="KW-1185">Reference proteome</keyword>
<reference evidence="2" key="1">
    <citation type="journal article" date="2020" name="Stud. Mycol.">
        <title>101 Dothideomycetes genomes: a test case for predicting lifestyles and emergence of pathogens.</title>
        <authorList>
            <person name="Haridas S."/>
            <person name="Albert R."/>
            <person name="Binder M."/>
            <person name="Bloem J."/>
            <person name="Labutti K."/>
            <person name="Salamov A."/>
            <person name="Andreopoulos B."/>
            <person name="Baker S."/>
            <person name="Barry K."/>
            <person name="Bills G."/>
            <person name="Bluhm B."/>
            <person name="Cannon C."/>
            <person name="Castanera R."/>
            <person name="Culley D."/>
            <person name="Daum C."/>
            <person name="Ezra D."/>
            <person name="Gonzalez J."/>
            <person name="Henrissat B."/>
            <person name="Kuo A."/>
            <person name="Liang C."/>
            <person name="Lipzen A."/>
            <person name="Lutzoni F."/>
            <person name="Magnuson J."/>
            <person name="Mondo S."/>
            <person name="Nolan M."/>
            <person name="Ohm R."/>
            <person name="Pangilinan J."/>
            <person name="Park H.-J."/>
            <person name="Ramirez L."/>
            <person name="Alfaro M."/>
            <person name="Sun H."/>
            <person name="Tritt A."/>
            <person name="Yoshinaga Y."/>
            <person name="Zwiers L.-H."/>
            <person name="Turgeon B."/>
            <person name="Goodwin S."/>
            <person name="Spatafora J."/>
            <person name="Crous P."/>
            <person name="Grigoriev I."/>
        </authorList>
    </citation>
    <scope>NUCLEOTIDE SEQUENCE</scope>
    <source>
        <strain evidence="2">CBS 473.64</strain>
    </source>
</reference>
<proteinExistence type="predicted"/>
<dbReference type="Proteomes" id="UP000799753">
    <property type="component" value="Unassembled WGS sequence"/>
</dbReference>
<accession>A0A6A6RII4</accession>
<protein>
    <submittedName>
        <fullName evidence="2">Uncharacterized protein</fullName>
    </submittedName>
</protein>
<organism evidence="2 3">
    <name type="scientific">Massarina eburnea CBS 473.64</name>
    <dbReference type="NCBI Taxonomy" id="1395130"/>
    <lineage>
        <taxon>Eukaryota</taxon>
        <taxon>Fungi</taxon>
        <taxon>Dikarya</taxon>
        <taxon>Ascomycota</taxon>
        <taxon>Pezizomycotina</taxon>
        <taxon>Dothideomycetes</taxon>
        <taxon>Pleosporomycetidae</taxon>
        <taxon>Pleosporales</taxon>
        <taxon>Massarineae</taxon>
        <taxon>Massarinaceae</taxon>
        <taxon>Massarina</taxon>
    </lineage>
</organism>
<gene>
    <name evidence="2" type="ORF">P280DRAFT_207553</name>
</gene>
<feature type="region of interest" description="Disordered" evidence="1">
    <location>
        <begin position="1"/>
        <end position="21"/>
    </location>
</feature>
<dbReference type="AlphaFoldDB" id="A0A6A6RII4"/>
<dbReference type="EMBL" id="MU006813">
    <property type="protein sequence ID" value="KAF2634823.1"/>
    <property type="molecule type" value="Genomic_DNA"/>
</dbReference>
<sequence length="166" mass="17915">MGNGVRLPSPPPLVSSRQPYETRTPRLPLLVTNCRLSPTQSNHILFRPKLQPIATPWLTDFHAGVREFHVRGGSSRALPPPRLQIIVIPELVLRGLCPLTASGIISPPGDGGEGGVAEVRGWVPDRKRYFGSRGGEMNGSELLILHGQGRHCGGLNLVLVGEVVLC</sequence>
<name>A0A6A6RII4_9PLEO</name>